<keyword evidence="11 12" id="KW-0407">Ion channel</keyword>
<name>A0A087TTU4_STEMI</name>
<feature type="transmembrane region" description="Helical" evidence="13">
    <location>
        <begin position="58"/>
        <end position="79"/>
    </location>
</feature>
<evidence type="ECO:0000256" key="10">
    <source>
        <dbReference type="ARBA" id="ARBA00023201"/>
    </source>
</evidence>
<keyword evidence="4 12" id="KW-0894">Sodium channel</keyword>
<dbReference type="OrthoDB" id="6502088at2759"/>
<feature type="non-terminal residue" evidence="14">
    <location>
        <position position="97"/>
    </location>
</feature>
<evidence type="ECO:0000313" key="15">
    <source>
        <dbReference type="Proteomes" id="UP000054359"/>
    </source>
</evidence>
<dbReference type="EMBL" id="KK116703">
    <property type="protein sequence ID" value="KFM68533.1"/>
    <property type="molecule type" value="Genomic_DNA"/>
</dbReference>
<dbReference type="Pfam" id="PF00858">
    <property type="entry name" value="ASC"/>
    <property type="match status" value="1"/>
</dbReference>
<keyword evidence="3 12" id="KW-0813">Transport</keyword>
<keyword evidence="10 12" id="KW-0739">Sodium transport</keyword>
<comment type="subcellular location">
    <subcellularLocation>
        <location evidence="1">Membrane</location>
        <topology evidence="1">Multi-pass membrane protein</topology>
    </subcellularLocation>
</comment>
<evidence type="ECO:0000256" key="7">
    <source>
        <dbReference type="ARBA" id="ARBA00023053"/>
    </source>
</evidence>
<gene>
    <name evidence="14" type="ORF">X975_19832</name>
</gene>
<evidence type="ECO:0000256" key="4">
    <source>
        <dbReference type="ARBA" id="ARBA00022461"/>
    </source>
</evidence>
<accession>A0A087TTU4</accession>
<dbReference type="AlphaFoldDB" id="A0A087TTU4"/>
<dbReference type="GO" id="GO:0016020">
    <property type="term" value="C:membrane"/>
    <property type="evidence" value="ECO:0007669"/>
    <property type="project" value="UniProtKB-SubCell"/>
</dbReference>
<evidence type="ECO:0000256" key="9">
    <source>
        <dbReference type="ARBA" id="ARBA00023136"/>
    </source>
</evidence>
<evidence type="ECO:0000256" key="3">
    <source>
        <dbReference type="ARBA" id="ARBA00022448"/>
    </source>
</evidence>
<evidence type="ECO:0000256" key="13">
    <source>
        <dbReference type="SAM" id="Phobius"/>
    </source>
</evidence>
<evidence type="ECO:0000256" key="11">
    <source>
        <dbReference type="ARBA" id="ARBA00023303"/>
    </source>
</evidence>
<keyword evidence="5 12" id="KW-0812">Transmembrane</keyword>
<dbReference type="Proteomes" id="UP000054359">
    <property type="component" value="Unassembled WGS sequence"/>
</dbReference>
<sequence length="97" mass="11266">MAKEAENIQLTKSQKIDKRNNIMKQKTSSSKFAISLLQNSSVYPVSKASHVQSKSRKIFWFAVFIFCTIGCSYDCYRFLKVYLQYPVLISIDLQRNT</sequence>
<keyword evidence="9 13" id="KW-0472">Membrane</keyword>
<keyword evidence="15" id="KW-1185">Reference proteome</keyword>
<evidence type="ECO:0000256" key="1">
    <source>
        <dbReference type="ARBA" id="ARBA00004141"/>
    </source>
</evidence>
<reference evidence="14 15" key="1">
    <citation type="submission" date="2013-11" db="EMBL/GenBank/DDBJ databases">
        <title>Genome sequencing of Stegodyphus mimosarum.</title>
        <authorList>
            <person name="Bechsgaard J."/>
        </authorList>
    </citation>
    <scope>NUCLEOTIDE SEQUENCE [LARGE SCALE GENOMIC DNA]</scope>
</reference>
<proteinExistence type="inferred from homology"/>
<dbReference type="InterPro" id="IPR001873">
    <property type="entry name" value="ENaC"/>
</dbReference>
<protein>
    <submittedName>
        <fullName evidence="14">Uncharacterized protein</fullName>
    </submittedName>
</protein>
<comment type="similarity">
    <text evidence="2 12">Belongs to the amiloride-sensitive sodium channel (TC 1.A.6) family.</text>
</comment>
<dbReference type="GO" id="GO:0005272">
    <property type="term" value="F:sodium channel activity"/>
    <property type="evidence" value="ECO:0007669"/>
    <property type="project" value="UniProtKB-KW"/>
</dbReference>
<evidence type="ECO:0000313" key="14">
    <source>
        <dbReference type="EMBL" id="KFM68533.1"/>
    </source>
</evidence>
<keyword evidence="7" id="KW-0915">Sodium</keyword>
<evidence type="ECO:0000256" key="8">
    <source>
        <dbReference type="ARBA" id="ARBA00023065"/>
    </source>
</evidence>
<evidence type="ECO:0000256" key="12">
    <source>
        <dbReference type="RuleBase" id="RU000679"/>
    </source>
</evidence>
<evidence type="ECO:0000256" key="2">
    <source>
        <dbReference type="ARBA" id="ARBA00007193"/>
    </source>
</evidence>
<keyword evidence="8 12" id="KW-0406">Ion transport</keyword>
<keyword evidence="6 13" id="KW-1133">Transmembrane helix</keyword>
<evidence type="ECO:0000256" key="6">
    <source>
        <dbReference type="ARBA" id="ARBA00022989"/>
    </source>
</evidence>
<organism evidence="14 15">
    <name type="scientific">Stegodyphus mimosarum</name>
    <name type="common">African social velvet spider</name>
    <dbReference type="NCBI Taxonomy" id="407821"/>
    <lineage>
        <taxon>Eukaryota</taxon>
        <taxon>Metazoa</taxon>
        <taxon>Ecdysozoa</taxon>
        <taxon>Arthropoda</taxon>
        <taxon>Chelicerata</taxon>
        <taxon>Arachnida</taxon>
        <taxon>Araneae</taxon>
        <taxon>Araneomorphae</taxon>
        <taxon>Entelegynae</taxon>
        <taxon>Eresoidea</taxon>
        <taxon>Eresidae</taxon>
        <taxon>Stegodyphus</taxon>
    </lineage>
</organism>
<evidence type="ECO:0000256" key="5">
    <source>
        <dbReference type="ARBA" id="ARBA00022692"/>
    </source>
</evidence>